<protein>
    <submittedName>
        <fullName evidence="2">Uncharacterized protein</fullName>
    </submittedName>
</protein>
<organism evidence="2 3">
    <name type="scientific">Rhizobium loti</name>
    <name type="common">Mesorhizobium loti</name>
    <dbReference type="NCBI Taxonomy" id="381"/>
    <lineage>
        <taxon>Bacteria</taxon>
        <taxon>Pseudomonadati</taxon>
        <taxon>Pseudomonadota</taxon>
        <taxon>Alphaproteobacteria</taxon>
        <taxon>Hyphomicrobiales</taxon>
        <taxon>Phyllobacteriaceae</taxon>
        <taxon>Mesorhizobium</taxon>
    </lineage>
</organism>
<feature type="signal peptide" evidence="1">
    <location>
        <begin position="1"/>
        <end position="19"/>
    </location>
</feature>
<dbReference type="RefSeq" id="WP_010909914.1">
    <property type="nucleotide sequence ID" value="NZ_LZTH01000047.1"/>
</dbReference>
<evidence type="ECO:0000256" key="1">
    <source>
        <dbReference type="SAM" id="SignalP"/>
    </source>
</evidence>
<dbReference type="Proteomes" id="UP000093748">
    <property type="component" value="Unassembled WGS sequence"/>
</dbReference>
<dbReference type="AlphaFoldDB" id="A0A1A5II51"/>
<gene>
    <name evidence="2" type="ORF">BAE39_28690</name>
</gene>
<evidence type="ECO:0000313" key="3">
    <source>
        <dbReference type="Proteomes" id="UP000093748"/>
    </source>
</evidence>
<dbReference type="EMBL" id="LZTJ01000004">
    <property type="protein sequence ID" value="OBP79238.1"/>
    <property type="molecule type" value="Genomic_DNA"/>
</dbReference>
<sequence>MKPIAIAIPLLFLVVQAQAQERRDIAGLSCAEVQALLKQDGTTVIRYRSIFNLSLTRYDLYVSGQKQCGAGEVATGAGVPTTDTDYCPVHKCIASNVFVAR</sequence>
<keyword evidence="1" id="KW-0732">Signal</keyword>
<name>A0A1A5II51_RHILI</name>
<evidence type="ECO:0000313" key="2">
    <source>
        <dbReference type="EMBL" id="OBP79238.1"/>
    </source>
</evidence>
<feature type="chain" id="PRO_5009827104" evidence="1">
    <location>
        <begin position="20"/>
        <end position="101"/>
    </location>
</feature>
<comment type="caution">
    <text evidence="2">The sequence shown here is derived from an EMBL/GenBank/DDBJ whole genome shotgun (WGS) entry which is preliminary data.</text>
</comment>
<dbReference type="GeneID" id="66683677"/>
<proteinExistence type="predicted"/>
<dbReference type="OrthoDB" id="7870801at2"/>
<accession>A0A1A5II51</accession>
<reference evidence="3" key="1">
    <citation type="submission" date="2016-06" db="EMBL/GenBank/DDBJ databases">
        <title>NZP2037 Pacbio-Illumina hybrid assembly.</title>
        <authorList>
            <person name="Ramsay J.P."/>
        </authorList>
    </citation>
    <scope>NUCLEOTIDE SEQUENCE [LARGE SCALE GENOMIC DNA]</scope>
    <source>
        <strain evidence="3">R7ANS::ICEMlSym2042</strain>
    </source>
</reference>